<comment type="caution">
    <text evidence="1">The sequence shown here is derived from an EMBL/GenBank/DDBJ whole genome shotgun (WGS) entry which is preliminary data.</text>
</comment>
<proteinExistence type="predicted"/>
<accession>A0A8S1R7C3</accession>
<keyword evidence="2" id="KW-1185">Reference proteome</keyword>
<sequence>MPNIQSNNNSSSMQQTCLRSQKMRNLSGDNDGSEYGCKNNVSNCIFYQNKCLSKTSLALYTFQDNVGIENEKLFWCEKVIDSNDNKCKYDGIKCANRLCSDSATASFYTDFDYKSYLKTCKTDDYGCVDTSSSCNTVSGNQAFREQMLDNSGNDYYKSNTAVVTYGNCQVRTFYDNVFAKSDRYCNIWMKDCVTRENVVYRKIDLVLNIEVQKLNVKHSNSIHIMKMPTKLMYIYYVLECHPIRRIVTVKIESAQTIQLQLQMMNANLIWMDVQQKEQDVFRNFSIAQLTEELEILVVTLWNQVAMIIVTMQKMQQKHQTAKSRIVAIFKELTTKTVTMK</sequence>
<gene>
    <name evidence="1" type="ORF">PSON_ATCC_30995.1.T1430025</name>
</gene>
<dbReference type="AlphaFoldDB" id="A0A8S1R7C3"/>
<reference evidence="1" key="1">
    <citation type="submission" date="2021-01" db="EMBL/GenBank/DDBJ databases">
        <authorList>
            <consortium name="Genoscope - CEA"/>
            <person name="William W."/>
        </authorList>
    </citation>
    <scope>NUCLEOTIDE SEQUENCE</scope>
</reference>
<protein>
    <submittedName>
        <fullName evidence="1">Uncharacterized protein</fullName>
    </submittedName>
</protein>
<evidence type="ECO:0000313" key="2">
    <source>
        <dbReference type="Proteomes" id="UP000692954"/>
    </source>
</evidence>
<dbReference type="EMBL" id="CAJJDN010000143">
    <property type="protein sequence ID" value="CAD8123145.1"/>
    <property type="molecule type" value="Genomic_DNA"/>
</dbReference>
<name>A0A8S1R7C3_9CILI</name>
<organism evidence="1 2">
    <name type="scientific">Paramecium sonneborni</name>
    <dbReference type="NCBI Taxonomy" id="65129"/>
    <lineage>
        <taxon>Eukaryota</taxon>
        <taxon>Sar</taxon>
        <taxon>Alveolata</taxon>
        <taxon>Ciliophora</taxon>
        <taxon>Intramacronucleata</taxon>
        <taxon>Oligohymenophorea</taxon>
        <taxon>Peniculida</taxon>
        <taxon>Parameciidae</taxon>
        <taxon>Paramecium</taxon>
    </lineage>
</organism>
<dbReference type="Proteomes" id="UP000692954">
    <property type="component" value="Unassembled WGS sequence"/>
</dbReference>
<evidence type="ECO:0000313" key="1">
    <source>
        <dbReference type="EMBL" id="CAD8123145.1"/>
    </source>
</evidence>